<name>A0A1W6ZUT0_9HYPH</name>
<dbReference type="InterPro" id="IPR029063">
    <property type="entry name" value="SAM-dependent_MTases_sf"/>
</dbReference>
<reference evidence="2 3" key="1">
    <citation type="submission" date="2017-05" db="EMBL/GenBank/DDBJ databases">
        <title>Full genome sequence of Pseudorhodoplanes sinuspersici.</title>
        <authorList>
            <person name="Dastgheib S.M.M."/>
            <person name="Shavandi M."/>
            <person name="Tirandaz H."/>
        </authorList>
    </citation>
    <scope>NUCLEOTIDE SEQUENCE [LARGE SCALE GENOMIC DNA]</scope>
    <source>
        <strain evidence="2 3">RIPI110</strain>
    </source>
</reference>
<dbReference type="SUPFAM" id="SSF53335">
    <property type="entry name" value="S-adenosyl-L-methionine-dependent methyltransferases"/>
    <property type="match status" value="1"/>
</dbReference>
<sequence>MIDPAVAIAHAFRQEDITMLQRVLRATGLKPRPWDSYARFEYKSVWNAVAPTEDKAKLAVSGTLDKVEHQRSAEQTLEWLQRHVGIHPDDVIVDIGAGFGRVGELVAPLCKRWIGTDVSENMIAVIKQRLADHKNVEAIATNGFDLSPIATASADMVYCTTVFMHLDEWERYNYIVEGFRILKPGGRMIVDNISLASDQGWNIFIEHTRIPPAQRPPSISKMSTPQEIAIYFQRAGFKRINQAELGPMIITYGVKP</sequence>
<dbReference type="InterPro" id="IPR013216">
    <property type="entry name" value="Methyltransf_11"/>
</dbReference>
<keyword evidence="3" id="KW-1185">Reference proteome</keyword>
<proteinExistence type="predicted"/>
<protein>
    <recommendedName>
        <fullName evidence="1">Methyltransferase type 11 domain-containing protein</fullName>
    </recommendedName>
</protein>
<evidence type="ECO:0000259" key="1">
    <source>
        <dbReference type="Pfam" id="PF08241"/>
    </source>
</evidence>
<dbReference type="Gene3D" id="3.40.50.150">
    <property type="entry name" value="Vaccinia Virus protein VP39"/>
    <property type="match status" value="1"/>
</dbReference>
<dbReference type="Proteomes" id="UP000194137">
    <property type="component" value="Chromosome"/>
</dbReference>
<evidence type="ECO:0000313" key="3">
    <source>
        <dbReference type="Proteomes" id="UP000194137"/>
    </source>
</evidence>
<dbReference type="KEGG" id="psin:CAK95_20250"/>
<dbReference type="STRING" id="1235591.CAK95_20250"/>
<dbReference type="PANTHER" id="PTHR42912">
    <property type="entry name" value="METHYLTRANSFERASE"/>
    <property type="match status" value="1"/>
</dbReference>
<feature type="domain" description="Methyltransferase type 11" evidence="1">
    <location>
        <begin position="93"/>
        <end position="190"/>
    </location>
</feature>
<organism evidence="2 3">
    <name type="scientific">Pseudorhodoplanes sinuspersici</name>
    <dbReference type="NCBI Taxonomy" id="1235591"/>
    <lineage>
        <taxon>Bacteria</taxon>
        <taxon>Pseudomonadati</taxon>
        <taxon>Pseudomonadota</taxon>
        <taxon>Alphaproteobacteria</taxon>
        <taxon>Hyphomicrobiales</taxon>
        <taxon>Pseudorhodoplanes</taxon>
    </lineage>
</organism>
<dbReference type="AlphaFoldDB" id="A0A1W6ZUT0"/>
<accession>A0A1W6ZUT0</accession>
<evidence type="ECO:0000313" key="2">
    <source>
        <dbReference type="EMBL" id="ARQ01167.1"/>
    </source>
</evidence>
<dbReference type="CDD" id="cd02440">
    <property type="entry name" value="AdoMet_MTases"/>
    <property type="match status" value="1"/>
</dbReference>
<dbReference type="InterPro" id="IPR050508">
    <property type="entry name" value="Methyltransf_Superfamily"/>
</dbReference>
<dbReference type="EMBL" id="CP021112">
    <property type="protein sequence ID" value="ARQ01167.1"/>
    <property type="molecule type" value="Genomic_DNA"/>
</dbReference>
<dbReference type="Pfam" id="PF08241">
    <property type="entry name" value="Methyltransf_11"/>
    <property type="match status" value="1"/>
</dbReference>
<dbReference type="GO" id="GO:0008757">
    <property type="term" value="F:S-adenosylmethionine-dependent methyltransferase activity"/>
    <property type="evidence" value="ECO:0007669"/>
    <property type="project" value="InterPro"/>
</dbReference>
<gene>
    <name evidence="2" type="ORF">CAK95_20250</name>
</gene>